<reference evidence="2 3" key="1">
    <citation type="submission" date="2019-02" db="EMBL/GenBank/DDBJ databases">
        <title>Deep-cultivation of Planctomycetes and their phenomic and genomic characterization uncovers novel biology.</title>
        <authorList>
            <person name="Wiegand S."/>
            <person name="Jogler M."/>
            <person name="Boedeker C."/>
            <person name="Pinto D."/>
            <person name="Vollmers J."/>
            <person name="Rivas-Marin E."/>
            <person name="Kohn T."/>
            <person name="Peeters S.H."/>
            <person name="Heuer A."/>
            <person name="Rast P."/>
            <person name="Oberbeckmann S."/>
            <person name="Bunk B."/>
            <person name="Jeske O."/>
            <person name="Meyerdierks A."/>
            <person name="Storesund J.E."/>
            <person name="Kallscheuer N."/>
            <person name="Luecker S."/>
            <person name="Lage O.M."/>
            <person name="Pohl T."/>
            <person name="Merkel B.J."/>
            <person name="Hornburger P."/>
            <person name="Mueller R.-W."/>
            <person name="Bruemmer F."/>
            <person name="Labrenz M."/>
            <person name="Spormann A.M."/>
            <person name="Op den Camp H."/>
            <person name="Overmann J."/>
            <person name="Amann R."/>
            <person name="Jetten M.S.M."/>
            <person name="Mascher T."/>
            <person name="Medema M.H."/>
            <person name="Devos D.P."/>
            <person name="Kaster A.-K."/>
            <person name="Ovreas L."/>
            <person name="Rohde M."/>
            <person name="Galperin M.Y."/>
            <person name="Jogler C."/>
        </authorList>
    </citation>
    <scope>NUCLEOTIDE SEQUENCE [LARGE SCALE GENOMIC DNA]</scope>
    <source>
        <strain evidence="2 3">Spa11</strain>
    </source>
</reference>
<dbReference type="KEGG" id="bmei:Spa11_39040"/>
<keyword evidence="3" id="KW-1185">Reference proteome</keyword>
<dbReference type="InterPro" id="IPR011453">
    <property type="entry name" value="DUF1559"/>
</dbReference>
<dbReference type="PANTHER" id="PTHR30093:SF2">
    <property type="entry name" value="TYPE II SECRETION SYSTEM PROTEIN H"/>
    <property type="match status" value="1"/>
</dbReference>
<dbReference type="SUPFAM" id="SSF54523">
    <property type="entry name" value="Pili subunits"/>
    <property type="match status" value="1"/>
</dbReference>
<gene>
    <name evidence="2" type="primary">xcpT_10</name>
    <name evidence="2" type="ORF">Spa11_39040</name>
</gene>
<proteinExistence type="predicted"/>
<feature type="domain" description="DUF1559" evidence="1">
    <location>
        <begin position="33"/>
        <end position="297"/>
    </location>
</feature>
<evidence type="ECO:0000259" key="1">
    <source>
        <dbReference type="Pfam" id="PF07596"/>
    </source>
</evidence>
<dbReference type="PANTHER" id="PTHR30093">
    <property type="entry name" value="GENERAL SECRETION PATHWAY PROTEIN G"/>
    <property type="match status" value="1"/>
</dbReference>
<organism evidence="2 3">
    <name type="scientific">Botrimarina mediterranea</name>
    <dbReference type="NCBI Taxonomy" id="2528022"/>
    <lineage>
        <taxon>Bacteria</taxon>
        <taxon>Pseudomonadati</taxon>
        <taxon>Planctomycetota</taxon>
        <taxon>Planctomycetia</taxon>
        <taxon>Pirellulales</taxon>
        <taxon>Lacipirellulaceae</taxon>
        <taxon>Botrimarina</taxon>
    </lineage>
</organism>
<evidence type="ECO:0000313" key="2">
    <source>
        <dbReference type="EMBL" id="QDV75684.1"/>
    </source>
</evidence>
<dbReference type="Proteomes" id="UP000316426">
    <property type="component" value="Chromosome"/>
</dbReference>
<sequence length="319" mass="34733">MKSRRPFGFTLVELLVVIAIIGILVALLLPAVQAAREAARKTDCKSRLKNQTLALQTYHDSQGEFPPGRAGSPRFPTGTEQHSVSWAFYLTPYVEEQALWDAWDPTLRVDDEANALAMRTPVSLFTCPSRREPAADRDFDNNDQPAIVQEAGASGDYAANAGLSTRNGMEGYNLQKFNAETFGPMFTNSAIAARRVVDGLSKTFGIGEKFLPPPIPDAEPGTEDQRRGDTAFFAGDNRHGAVRRSTAGFPKDKGYFASAEESRDLRNRGAFGSEHGGMSHFGYLDGSVHVIQHDIEQDLFNSMAAVGDGGVIPEGTFED</sequence>
<protein>
    <submittedName>
        <fullName evidence="2">Type II secretion system protein G</fullName>
    </submittedName>
</protein>
<dbReference type="EMBL" id="CP036349">
    <property type="protein sequence ID" value="QDV75684.1"/>
    <property type="molecule type" value="Genomic_DNA"/>
</dbReference>
<name>A0A518KD19_9BACT</name>
<accession>A0A518KD19</accession>
<dbReference type="RefSeq" id="WP_145115360.1">
    <property type="nucleotide sequence ID" value="NZ_CP036349.1"/>
</dbReference>
<dbReference type="AlphaFoldDB" id="A0A518KD19"/>
<dbReference type="Pfam" id="PF07963">
    <property type="entry name" value="N_methyl"/>
    <property type="match status" value="1"/>
</dbReference>
<dbReference type="Pfam" id="PF07596">
    <property type="entry name" value="SBP_bac_10"/>
    <property type="match status" value="1"/>
</dbReference>
<evidence type="ECO:0000313" key="3">
    <source>
        <dbReference type="Proteomes" id="UP000316426"/>
    </source>
</evidence>
<dbReference type="NCBIfam" id="TIGR02532">
    <property type="entry name" value="IV_pilin_GFxxxE"/>
    <property type="match status" value="1"/>
</dbReference>
<dbReference type="Gene3D" id="3.30.700.10">
    <property type="entry name" value="Glycoprotein, Type 4 Pilin"/>
    <property type="match status" value="1"/>
</dbReference>
<dbReference type="InterPro" id="IPR045584">
    <property type="entry name" value="Pilin-like"/>
</dbReference>
<dbReference type="InterPro" id="IPR012902">
    <property type="entry name" value="N_methyl_site"/>
</dbReference>